<name>A0A367R884_NOSPU</name>
<dbReference type="EMBL" id="LXQE01000163">
    <property type="protein sequence ID" value="RCJ32717.1"/>
    <property type="molecule type" value="Genomic_DNA"/>
</dbReference>
<dbReference type="Gene3D" id="6.10.10.120">
    <property type="entry name" value="Antitoxin ParD1-like"/>
    <property type="match status" value="1"/>
</dbReference>
<organism evidence="1 2">
    <name type="scientific">Nostoc punctiforme NIES-2108</name>
    <dbReference type="NCBI Taxonomy" id="1356359"/>
    <lineage>
        <taxon>Bacteria</taxon>
        <taxon>Bacillati</taxon>
        <taxon>Cyanobacteriota</taxon>
        <taxon>Cyanophyceae</taxon>
        <taxon>Nostocales</taxon>
        <taxon>Nostocaceae</taxon>
        <taxon>Nostoc</taxon>
    </lineage>
</organism>
<evidence type="ECO:0000313" key="2">
    <source>
        <dbReference type="Proteomes" id="UP000252085"/>
    </source>
</evidence>
<dbReference type="AlphaFoldDB" id="A0A367R884"/>
<protein>
    <submittedName>
        <fullName evidence="1">Uncharacterized protein</fullName>
    </submittedName>
</protein>
<dbReference type="Proteomes" id="UP000252085">
    <property type="component" value="Unassembled WGS sequence"/>
</dbReference>
<dbReference type="SUPFAM" id="SSF47598">
    <property type="entry name" value="Ribbon-helix-helix"/>
    <property type="match status" value="1"/>
</dbReference>
<dbReference type="GO" id="GO:0006355">
    <property type="term" value="P:regulation of DNA-templated transcription"/>
    <property type="evidence" value="ECO:0007669"/>
    <property type="project" value="InterPro"/>
</dbReference>
<accession>A0A367R884</accession>
<comment type="caution">
    <text evidence="1">The sequence shown here is derived from an EMBL/GenBank/DDBJ whole genome shotgun (WGS) entry which is preliminary data.</text>
</comment>
<evidence type="ECO:0000313" key="1">
    <source>
        <dbReference type="EMBL" id="RCJ32717.1"/>
    </source>
</evidence>
<dbReference type="InterPro" id="IPR010985">
    <property type="entry name" value="Ribbon_hlx_hlx"/>
</dbReference>
<proteinExistence type="predicted"/>
<reference evidence="2" key="1">
    <citation type="submission" date="2016-04" db="EMBL/GenBank/DDBJ databases">
        <authorList>
            <person name="Tabuchi Yagui T.R."/>
        </authorList>
    </citation>
    <scope>NUCLEOTIDE SEQUENCE [LARGE SCALE GENOMIC DNA]</scope>
</reference>
<gene>
    <name evidence="1" type="ORF">A6769_27245</name>
</gene>
<sequence>MTNIQIFLPESMKVFVEEQVAKGGYSSANEYLQQLIFQDQQRKSQEGKHPQLMAKLQTQAQLNDEKFEVIADKLADEFAAYFGS</sequence>
<dbReference type="InterPro" id="IPR038296">
    <property type="entry name" value="ParD_sf"/>
</dbReference>